<reference evidence="8" key="2">
    <citation type="submission" date="2009-11" db="EMBL/GenBank/DDBJ databases">
        <title>The Genome Sequence of Allomyces macrogynus strain ATCC 38327.</title>
        <authorList>
            <consortium name="The Broad Institute Genome Sequencing Platform"/>
            <person name="Russ C."/>
            <person name="Cuomo C."/>
            <person name="Shea T."/>
            <person name="Young S.K."/>
            <person name="Zeng Q."/>
            <person name="Koehrsen M."/>
            <person name="Haas B."/>
            <person name="Borodovsky M."/>
            <person name="Guigo R."/>
            <person name="Alvarado L."/>
            <person name="Berlin A."/>
            <person name="Borenstein D."/>
            <person name="Chen Z."/>
            <person name="Engels R."/>
            <person name="Freedman E."/>
            <person name="Gellesch M."/>
            <person name="Goldberg J."/>
            <person name="Griggs A."/>
            <person name="Gujja S."/>
            <person name="Heiman D."/>
            <person name="Hepburn T."/>
            <person name="Howarth C."/>
            <person name="Jen D."/>
            <person name="Larson L."/>
            <person name="Lewis B."/>
            <person name="Mehta T."/>
            <person name="Park D."/>
            <person name="Pearson M."/>
            <person name="Roberts A."/>
            <person name="Saif S."/>
            <person name="Shenoy N."/>
            <person name="Sisk P."/>
            <person name="Stolte C."/>
            <person name="Sykes S."/>
            <person name="Walk T."/>
            <person name="White J."/>
            <person name="Yandava C."/>
            <person name="Burger G."/>
            <person name="Gray M.W."/>
            <person name="Holland P.W.H."/>
            <person name="King N."/>
            <person name="Lang F.B.F."/>
            <person name="Roger A.J."/>
            <person name="Ruiz-Trillo I."/>
            <person name="Lander E."/>
            <person name="Nusbaum C."/>
        </authorList>
    </citation>
    <scope>NUCLEOTIDE SEQUENCE [LARGE SCALE GENOMIC DNA]</scope>
    <source>
        <strain evidence="8">ATCC 38327</strain>
    </source>
</reference>
<feature type="transmembrane region" description="Helical" evidence="5">
    <location>
        <begin position="396"/>
        <end position="417"/>
    </location>
</feature>
<dbReference type="STRING" id="578462.A0A0L0SZV8"/>
<feature type="transmembrane region" description="Helical" evidence="5">
    <location>
        <begin position="74"/>
        <end position="94"/>
    </location>
</feature>
<feature type="transmembrane region" description="Helical" evidence="5">
    <location>
        <begin position="366"/>
        <end position="384"/>
    </location>
</feature>
<dbReference type="PANTHER" id="PTHR21576:SF158">
    <property type="entry name" value="RIBOSOMAL RNA-PROCESSING PROTEIN 12-LIKE CONSERVED DOMAIN-CONTAINING PROTEIN"/>
    <property type="match status" value="1"/>
</dbReference>
<evidence type="ECO:0000313" key="8">
    <source>
        <dbReference type="Proteomes" id="UP000054350"/>
    </source>
</evidence>
<dbReference type="Gene3D" id="1.20.1250.20">
    <property type="entry name" value="MFS general substrate transporter like domains"/>
    <property type="match status" value="2"/>
</dbReference>
<dbReference type="InterPro" id="IPR036259">
    <property type="entry name" value="MFS_trans_sf"/>
</dbReference>
<dbReference type="PANTHER" id="PTHR21576">
    <property type="entry name" value="UNCHARACTERIZED NODULIN-LIKE PROTEIN"/>
    <property type="match status" value="1"/>
</dbReference>
<evidence type="ECO:0000256" key="2">
    <source>
        <dbReference type="ARBA" id="ARBA00022692"/>
    </source>
</evidence>
<dbReference type="EMBL" id="GG745355">
    <property type="protein sequence ID" value="KNE68068.1"/>
    <property type="molecule type" value="Genomic_DNA"/>
</dbReference>
<feature type="transmembrane region" description="Helical" evidence="5">
    <location>
        <begin position="423"/>
        <end position="444"/>
    </location>
</feature>
<evidence type="ECO:0000313" key="7">
    <source>
        <dbReference type="EMBL" id="KNE68068.1"/>
    </source>
</evidence>
<dbReference type="Pfam" id="PF06813">
    <property type="entry name" value="Nodulin-like"/>
    <property type="match status" value="1"/>
</dbReference>
<feature type="transmembrane region" description="Helical" evidence="5">
    <location>
        <begin position="508"/>
        <end position="529"/>
    </location>
</feature>
<comment type="subcellular location">
    <subcellularLocation>
        <location evidence="1">Membrane</location>
        <topology evidence="1">Multi-pass membrane protein</topology>
    </subcellularLocation>
</comment>
<evidence type="ECO:0000256" key="4">
    <source>
        <dbReference type="ARBA" id="ARBA00023136"/>
    </source>
</evidence>
<dbReference type="GO" id="GO:0016020">
    <property type="term" value="C:membrane"/>
    <property type="evidence" value="ECO:0007669"/>
    <property type="project" value="UniProtKB-SubCell"/>
</dbReference>
<evidence type="ECO:0000256" key="5">
    <source>
        <dbReference type="SAM" id="Phobius"/>
    </source>
</evidence>
<sequence>MGRIADASAVQDGKARQRAVFTNGSASTTMPTVGTTDDAAETAFAPTDTNRLLAQSGPDMQQELFGVPARWWRVARSFLCTMYLLMGAGIIYLFSSYGTQLRDRFGYSQLQVSMVASSANLGLYLSGPGVGWLIDRYGPRPVAIVGSLMMFFGFLAVSTAVNTEGIMFPAWLLCGLYFFVGSGSSGCTLPSIALNVRAFPAHVRGFAVGVPLSLYGLSAFIFVQIKSAYFDADSLADTAPTGGDLGGFLTTITAFLGVGVFLALVAMWDVPLEENGVESIAFSADEQNSDEEEAVVAAPTAAPHKIQGLGEYLTFRSSQLLIATFFLAAGTGLMIIGNVGAVVLALAPPGHGSDDPVVQKLQGTQVALLSMFNALGRVIAGVGSDFTAARFGVSRAWWLLSSVVIMAIAQAEVPLAVAAGDAWALPLGIATAMTGYAYGTLWSLCPSLVAEWVSPVRFGFIWGTMTCVPALSQQVTNTLFGALYDMHRPPVLPGEPPAECKGAACFAAAYWGTAVMCVVGAACAFALAVRPPPAPRGYRSVAAEDTAVTAVRSDENAPLLASGSA</sequence>
<keyword evidence="3 5" id="KW-1133">Transmembrane helix</keyword>
<name>A0A0L0SZV8_ALLM3</name>
<gene>
    <name evidence="7" type="ORF">AMAG_13240</name>
</gene>
<feature type="domain" description="Nodulin-like" evidence="6">
    <location>
        <begin position="78"/>
        <end position="232"/>
    </location>
</feature>
<proteinExistence type="predicted"/>
<evidence type="ECO:0000259" key="6">
    <source>
        <dbReference type="Pfam" id="PF06813"/>
    </source>
</evidence>
<feature type="transmembrane region" description="Helical" evidence="5">
    <location>
        <begin position="320"/>
        <end position="346"/>
    </location>
</feature>
<dbReference type="Proteomes" id="UP000054350">
    <property type="component" value="Unassembled WGS sequence"/>
</dbReference>
<feature type="transmembrane region" description="Helical" evidence="5">
    <location>
        <begin position="206"/>
        <end position="225"/>
    </location>
</feature>
<organism evidence="7 8">
    <name type="scientific">Allomyces macrogynus (strain ATCC 38327)</name>
    <name type="common">Allomyces javanicus var. macrogynus</name>
    <dbReference type="NCBI Taxonomy" id="578462"/>
    <lineage>
        <taxon>Eukaryota</taxon>
        <taxon>Fungi</taxon>
        <taxon>Fungi incertae sedis</taxon>
        <taxon>Blastocladiomycota</taxon>
        <taxon>Blastocladiomycetes</taxon>
        <taxon>Blastocladiales</taxon>
        <taxon>Blastocladiaceae</taxon>
        <taxon>Allomyces</taxon>
    </lineage>
</organism>
<dbReference type="OrthoDB" id="410267at2759"/>
<dbReference type="SUPFAM" id="SSF103473">
    <property type="entry name" value="MFS general substrate transporter"/>
    <property type="match status" value="1"/>
</dbReference>
<feature type="transmembrane region" description="Helical" evidence="5">
    <location>
        <begin position="114"/>
        <end position="134"/>
    </location>
</feature>
<feature type="transmembrane region" description="Helical" evidence="5">
    <location>
        <begin position="456"/>
        <end position="476"/>
    </location>
</feature>
<feature type="transmembrane region" description="Helical" evidence="5">
    <location>
        <begin position="168"/>
        <end position="194"/>
    </location>
</feature>
<evidence type="ECO:0000256" key="1">
    <source>
        <dbReference type="ARBA" id="ARBA00004141"/>
    </source>
</evidence>
<dbReference type="eggNOG" id="ENOG502RWDV">
    <property type="taxonomic scope" value="Eukaryota"/>
</dbReference>
<keyword evidence="2 5" id="KW-0812">Transmembrane</keyword>
<keyword evidence="4 5" id="KW-0472">Membrane</keyword>
<dbReference type="AlphaFoldDB" id="A0A0L0SZV8"/>
<dbReference type="VEuPathDB" id="FungiDB:AMAG_13240"/>
<dbReference type="InterPro" id="IPR010658">
    <property type="entry name" value="Nodulin-like"/>
</dbReference>
<evidence type="ECO:0000256" key="3">
    <source>
        <dbReference type="ARBA" id="ARBA00022989"/>
    </source>
</evidence>
<keyword evidence="8" id="KW-1185">Reference proteome</keyword>
<reference evidence="7 8" key="1">
    <citation type="submission" date="2009-11" db="EMBL/GenBank/DDBJ databases">
        <title>Annotation of Allomyces macrogynus ATCC 38327.</title>
        <authorList>
            <consortium name="The Broad Institute Genome Sequencing Platform"/>
            <person name="Russ C."/>
            <person name="Cuomo C."/>
            <person name="Burger G."/>
            <person name="Gray M.W."/>
            <person name="Holland P.W.H."/>
            <person name="King N."/>
            <person name="Lang F.B.F."/>
            <person name="Roger A.J."/>
            <person name="Ruiz-Trillo I."/>
            <person name="Young S.K."/>
            <person name="Zeng Q."/>
            <person name="Gargeya S."/>
            <person name="Fitzgerald M."/>
            <person name="Haas B."/>
            <person name="Abouelleil A."/>
            <person name="Alvarado L."/>
            <person name="Arachchi H.M."/>
            <person name="Berlin A."/>
            <person name="Chapman S.B."/>
            <person name="Gearin G."/>
            <person name="Goldberg J."/>
            <person name="Griggs A."/>
            <person name="Gujja S."/>
            <person name="Hansen M."/>
            <person name="Heiman D."/>
            <person name="Howarth C."/>
            <person name="Larimer J."/>
            <person name="Lui A."/>
            <person name="MacDonald P.J.P."/>
            <person name="McCowen C."/>
            <person name="Montmayeur A."/>
            <person name="Murphy C."/>
            <person name="Neiman D."/>
            <person name="Pearson M."/>
            <person name="Priest M."/>
            <person name="Roberts A."/>
            <person name="Saif S."/>
            <person name="Shea T."/>
            <person name="Sisk P."/>
            <person name="Stolte C."/>
            <person name="Sykes S."/>
            <person name="Wortman J."/>
            <person name="Nusbaum C."/>
            <person name="Birren B."/>
        </authorList>
    </citation>
    <scope>NUCLEOTIDE SEQUENCE [LARGE SCALE GENOMIC DNA]</scope>
    <source>
        <strain evidence="7 8">ATCC 38327</strain>
    </source>
</reference>
<protein>
    <recommendedName>
        <fullName evidence="6">Nodulin-like domain-containing protein</fullName>
    </recommendedName>
</protein>
<accession>A0A0L0SZV8</accession>
<feature type="transmembrane region" description="Helical" evidence="5">
    <location>
        <begin position="141"/>
        <end position="162"/>
    </location>
</feature>
<feature type="transmembrane region" description="Helical" evidence="5">
    <location>
        <begin position="245"/>
        <end position="268"/>
    </location>
</feature>